<sequence length="331" mass="34995">MLCSAASQDIPLPGSATHITGWLCVEQPGAWGRDVIGDEVLGPEITAELAARTKAAHVRPTLIRRPGRNEFTGVRTVLLARTSAEDTWCERFEITDLKQLLDLDLHLINGPAPGIGARVTDPLTLVCAHGKRDQCCALLGRPIAARLAAAYPDQVWECSHTGGHRFAPAMVLLPSGLTYGRVDADAALTAVAAARRGHISLDGLRGHSFHTPVEQVAELAVAQRLIDENYTLRDQPEADALPGDTAGLPGQVRTADTCVALGDLTVAPAEVDPATSHDPAMFAGAALVTHRDGRRWLVTTHTVAHAPRQASCGAGPKPATAIVVGEVRLLP</sequence>
<dbReference type="InterPro" id="IPR010350">
    <property type="entry name" value="Aim32/Apd1-like_bac"/>
</dbReference>
<dbReference type="KEGG" id="nhu:H0264_06555"/>
<dbReference type="PANTHER" id="PTHR31902:SF22">
    <property type="entry name" value="SLL1203 PROTEIN"/>
    <property type="match status" value="1"/>
</dbReference>
<name>A0A7D6ZFC5_9NOCA</name>
<dbReference type="InterPro" id="IPR009737">
    <property type="entry name" value="Aim32/Apd1-like"/>
</dbReference>
<proteinExistence type="predicted"/>
<reference evidence="1 2" key="1">
    <citation type="submission" date="2020-07" db="EMBL/GenBank/DDBJ databases">
        <authorList>
            <person name="Zhuang K."/>
            <person name="Ran Y."/>
        </authorList>
    </citation>
    <scope>NUCLEOTIDE SEQUENCE [LARGE SCALE GENOMIC DNA]</scope>
    <source>
        <strain evidence="1 2">WCH-YHL-001</strain>
    </source>
</reference>
<evidence type="ECO:0000313" key="1">
    <source>
        <dbReference type="EMBL" id="QLY34168.1"/>
    </source>
</evidence>
<dbReference type="Proteomes" id="UP000515512">
    <property type="component" value="Chromosome"/>
</dbReference>
<keyword evidence="2" id="KW-1185">Reference proteome</keyword>
<dbReference type="PIRSF" id="PIRSF035042">
    <property type="entry name" value="UCP035042_thirdx"/>
    <property type="match status" value="1"/>
</dbReference>
<dbReference type="SUPFAM" id="SSF52833">
    <property type="entry name" value="Thioredoxin-like"/>
    <property type="match status" value="1"/>
</dbReference>
<dbReference type="Pfam" id="PF06999">
    <property type="entry name" value="Suc_Fer-like"/>
    <property type="match status" value="1"/>
</dbReference>
<dbReference type="CDD" id="cd03062">
    <property type="entry name" value="TRX_Fd_Sucrase"/>
    <property type="match status" value="1"/>
</dbReference>
<dbReference type="PANTHER" id="PTHR31902">
    <property type="entry name" value="ACTIN PATCHES DISTAL PROTEIN 1"/>
    <property type="match status" value="1"/>
</dbReference>
<dbReference type="AlphaFoldDB" id="A0A7D6ZFC5"/>
<dbReference type="InterPro" id="IPR036249">
    <property type="entry name" value="Thioredoxin-like_sf"/>
</dbReference>
<dbReference type="EMBL" id="CP059399">
    <property type="protein sequence ID" value="QLY34168.1"/>
    <property type="molecule type" value="Genomic_DNA"/>
</dbReference>
<organism evidence="1 2">
    <name type="scientific">Nocardia huaxiensis</name>
    <dbReference type="NCBI Taxonomy" id="2755382"/>
    <lineage>
        <taxon>Bacteria</taxon>
        <taxon>Bacillati</taxon>
        <taxon>Actinomycetota</taxon>
        <taxon>Actinomycetes</taxon>
        <taxon>Mycobacteriales</taxon>
        <taxon>Nocardiaceae</taxon>
        <taxon>Nocardia</taxon>
    </lineage>
</organism>
<gene>
    <name evidence="1" type="ORF">H0264_06555</name>
</gene>
<evidence type="ECO:0000313" key="2">
    <source>
        <dbReference type="Proteomes" id="UP000515512"/>
    </source>
</evidence>
<protein>
    <submittedName>
        <fullName evidence="1">Sucrase ferredoxin</fullName>
    </submittedName>
</protein>
<accession>A0A7D6ZFC5</accession>